<dbReference type="OrthoDB" id="1431247at2759"/>
<protein>
    <recommendedName>
        <fullName evidence="4">SHSP domain-containing protein</fullName>
    </recommendedName>
</protein>
<feature type="compositionally biased region" description="Polar residues" evidence="2">
    <location>
        <begin position="110"/>
        <end position="119"/>
    </location>
</feature>
<dbReference type="Gene3D" id="2.60.40.790">
    <property type="match status" value="1"/>
</dbReference>
<dbReference type="InterPro" id="IPR008978">
    <property type="entry name" value="HSP20-like_chaperone"/>
</dbReference>
<name>I1GPV2_BRADI</name>
<evidence type="ECO:0000313" key="7">
    <source>
        <dbReference type="Proteomes" id="UP000008810"/>
    </source>
</evidence>
<feature type="domain" description="SHSP" evidence="4">
    <location>
        <begin position="15"/>
        <end position="125"/>
    </location>
</feature>
<dbReference type="EMBL" id="CM000880">
    <property type="protein sequence ID" value="KQK13908.1"/>
    <property type="molecule type" value="Genomic_DNA"/>
</dbReference>
<evidence type="ECO:0000259" key="4">
    <source>
        <dbReference type="PROSITE" id="PS01031"/>
    </source>
</evidence>
<reference evidence="6" key="3">
    <citation type="submission" date="2018-08" db="UniProtKB">
        <authorList>
            <consortium name="EnsemblPlants"/>
        </authorList>
    </citation>
    <scope>IDENTIFICATION</scope>
    <source>
        <strain evidence="6">cv. Bd21</strain>
    </source>
</reference>
<keyword evidence="3" id="KW-1133">Transmembrane helix</keyword>
<feature type="region of interest" description="Disordered" evidence="2">
    <location>
        <begin position="110"/>
        <end position="151"/>
    </location>
</feature>
<dbReference type="HOGENOM" id="CLU_046611_1_0_1"/>
<dbReference type="CDD" id="cd00298">
    <property type="entry name" value="ACD_sHsps_p23-like"/>
    <property type="match status" value="1"/>
</dbReference>
<evidence type="ECO:0000313" key="5">
    <source>
        <dbReference type="EMBL" id="KQK13908.1"/>
    </source>
</evidence>
<proteinExistence type="inferred from homology"/>
<dbReference type="InterPro" id="IPR002068">
    <property type="entry name" value="A-crystallin/Hsp20_dom"/>
</dbReference>
<evidence type="ECO:0000256" key="2">
    <source>
        <dbReference type="SAM" id="MobiDB-lite"/>
    </source>
</evidence>
<dbReference type="eggNOG" id="KOG0710">
    <property type="taxonomic scope" value="Eukaryota"/>
</dbReference>
<reference evidence="5" key="2">
    <citation type="submission" date="2017-06" db="EMBL/GenBank/DDBJ databases">
        <title>WGS assembly of Brachypodium distachyon.</title>
        <authorList>
            <consortium name="The International Brachypodium Initiative"/>
            <person name="Lucas S."/>
            <person name="Harmon-Smith M."/>
            <person name="Lail K."/>
            <person name="Tice H."/>
            <person name="Grimwood J."/>
            <person name="Bruce D."/>
            <person name="Barry K."/>
            <person name="Shu S."/>
            <person name="Lindquist E."/>
            <person name="Wang M."/>
            <person name="Pitluck S."/>
            <person name="Vogel J.P."/>
            <person name="Garvin D.F."/>
            <person name="Mockler T.C."/>
            <person name="Schmutz J."/>
            <person name="Rokhsar D."/>
            <person name="Bevan M.W."/>
        </authorList>
    </citation>
    <scope>NUCLEOTIDE SEQUENCE</scope>
    <source>
        <strain evidence="5">Bd21</strain>
    </source>
</reference>
<organism evidence="5">
    <name type="scientific">Brachypodium distachyon</name>
    <name type="common">Purple false brome</name>
    <name type="synonym">Trachynia distachya</name>
    <dbReference type="NCBI Taxonomy" id="15368"/>
    <lineage>
        <taxon>Eukaryota</taxon>
        <taxon>Viridiplantae</taxon>
        <taxon>Streptophyta</taxon>
        <taxon>Embryophyta</taxon>
        <taxon>Tracheophyta</taxon>
        <taxon>Spermatophyta</taxon>
        <taxon>Magnoliopsida</taxon>
        <taxon>Liliopsida</taxon>
        <taxon>Poales</taxon>
        <taxon>Poaceae</taxon>
        <taxon>BOP clade</taxon>
        <taxon>Pooideae</taxon>
        <taxon>Stipodae</taxon>
        <taxon>Brachypodieae</taxon>
        <taxon>Brachypodium</taxon>
    </lineage>
</organism>
<reference evidence="5 6" key="1">
    <citation type="journal article" date="2010" name="Nature">
        <title>Genome sequencing and analysis of the model grass Brachypodium distachyon.</title>
        <authorList>
            <consortium name="International Brachypodium Initiative"/>
        </authorList>
    </citation>
    <scope>NUCLEOTIDE SEQUENCE [LARGE SCALE GENOMIC DNA]</scope>
    <source>
        <strain evidence="5">Bd21</strain>
        <strain evidence="6">cv. Bd21</strain>
    </source>
</reference>
<sequence>MQAAAVPAPPAPRHRAYTAVEPRCEWARTDDADTLVVDVSGFRKEELKVLYNTSRKLKVTGERPIAGGGSGRWARFLKSFPVSRRVNSGAIRAVMDKEQALLFVILPKGSGTQKEQQPGNHVPLPKDGGGTANADGSSGSGSSGSFLSAQEDVEKNRIEEKKMIPAGTKGKTQGEEVVATQDVGKTQGEEAIATQDVPITYGSAVANAIENDGDDGQTCKNKKWWQKIKPLHVVGFAVLILALVGVGALSVILLL</sequence>
<evidence type="ECO:0000256" key="3">
    <source>
        <dbReference type="SAM" id="Phobius"/>
    </source>
</evidence>
<dbReference type="PROSITE" id="PS01031">
    <property type="entry name" value="SHSP"/>
    <property type="match status" value="1"/>
</dbReference>
<gene>
    <name evidence="6" type="primary">LOC104581990</name>
    <name evidence="5" type="ORF">BRADI_1g13280v3</name>
</gene>
<evidence type="ECO:0000256" key="1">
    <source>
        <dbReference type="PROSITE-ProRule" id="PRU00285"/>
    </source>
</evidence>
<dbReference type="KEGG" id="bdi:104581990"/>
<keyword evidence="3" id="KW-0472">Membrane</keyword>
<keyword evidence="7" id="KW-1185">Reference proteome</keyword>
<keyword evidence="3" id="KW-0812">Transmembrane</keyword>
<dbReference type="STRING" id="15368.I1GPV2"/>
<evidence type="ECO:0000313" key="6">
    <source>
        <dbReference type="EnsemblPlants" id="KQK13908"/>
    </source>
</evidence>
<dbReference type="SUPFAM" id="SSF49764">
    <property type="entry name" value="HSP20-like chaperones"/>
    <property type="match status" value="1"/>
</dbReference>
<dbReference type="EnsemblPlants" id="KQK13908">
    <property type="protein sequence ID" value="KQK13908"/>
    <property type="gene ID" value="BRADI_1g13280v3"/>
</dbReference>
<dbReference type="GeneID" id="104581990"/>
<feature type="transmembrane region" description="Helical" evidence="3">
    <location>
        <begin position="231"/>
        <end position="254"/>
    </location>
</feature>
<dbReference type="Gramene" id="KQK13908">
    <property type="protein sequence ID" value="KQK13908"/>
    <property type="gene ID" value="BRADI_1g13280v3"/>
</dbReference>
<dbReference type="OMA" id="GNGRWWQ"/>
<dbReference type="RefSeq" id="XP_010229522.1">
    <property type="nucleotide sequence ID" value="XM_010231220.3"/>
</dbReference>
<dbReference type="AlphaFoldDB" id="I1GPV2"/>
<accession>I1GPV2</accession>
<dbReference type="Proteomes" id="UP000008810">
    <property type="component" value="Chromosome 1"/>
</dbReference>
<dbReference type="GO" id="GO:0034605">
    <property type="term" value="P:cellular response to heat"/>
    <property type="evidence" value="ECO:0000318"/>
    <property type="project" value="GO_Central"/>
</dbReference>
<comment type="similarity">
    <text evidence="1">Belongs to the small heat shock protein (HSP20) family.</text>
</comment>